<name>A0A4R1N264_9RHOB</name>
<dbReference type="Proteomes" id="UP000295673">
    <property type="component" value="Unassembled WGS sequence"/>
</dbReference>
<evidence type="ECO:0000313" key="2">
    <source>
        <dbReference type="EMBL" id="TCL00379.1"/>
    </source>
</evidence>
<reference evidence="2 3" key="1">
    <citation type="submission" date="2019-03" db="EMBL/GenBank/DDBJ databases">
        <title>Genomic Encyclopedia of Archaeal and Bacterial Type Strains, Phase II (KMG-II): from individual species to whole genera.</title>
        <authorList>
            <person name="Goeker M."/>
        </authorList>
    </citation>
    <scope>NUCLEOTIDE SEQUENCE [LARGE SCALE GENOMIC DNA]</scope>
    <source>
        <strain evidence="2 3">DSM 26433</strain>
    </source>
</reference>
<feature type="transmembrane region" description="Helical" evidence="1">
    <location>
        <begin position="37"/>
        <end position="54"/>
    </location>
</feature>
<evidence type="ECO:0000256" key="1">
    <source>
        <dbReference type="SAM" id="Phobius"/>
    </source>
</evidence>
<gene>
    <name evidence="2" type="ORF">BXY66_3020</name>
</gene>
<keyword evidence="1" id="KW-1133">Transmembrane helix</keyword>
<dbReference type="OrthoDB" id="7357237at2"/>
<sequence>MGAIRKLDVSGVVKWTASVAQILGCGATAFGLTYWNVGFFVIGLTGWFVVGVMWNDRAIMLIHAIALAAMMAGMAAA</sequence>
<accession>A0A4R1N264</accession>
<dbReference type="EMBL" id="SMGR01000003">
    <property type="protein sequence ID" value="TCL00379.1"/>
    <property type="molecule type" value="Genomic_DNA"/>
</dbReference>
<evidence type="ECO:0008006" key="4">
    <source>
        <dbReference type="Google" id="ProtNLM"/>
    </source>
</evidence>
<protein>
    <recommendedName>
        <fullName evidence="4">Ubiquinone biosynthesis methyltransferase UbiE</fullName>
    </recommendedName>
</protein>
<keyword evidence="1" id="KW-0472">Membrane</keyword>
<evidence type="ECO:0000313" key="3">
    <source>
        <dbReference type="Proteomes" id="UP000295673"/>
    </source>
</evidence>
<dbReference type="Pfam" id="PF20189">
    <property type="entry name" value="DUF6552"/>
    <property type="match status" value="1"/>
</dbReference>
<dbReference type="AlphaFoldDB" id="A0A4R1N264"/>
<keyword evidence="1" id="KW-0812">Transmembrane</keyword>
<comment type="caution">
    <text evidence="2">The sequence shown here is derived from an EMBL/GenBank/DDBJ whole genome shotgun (WGS) entry which is preliminary data.</text>
</comment>
<organism evidence="2 3">
    <name type="scientific">Shimia isoporae</name>
    <dbReference type="NCBI Taxonomy" id="647720"/>
    <lineage>
        <taxon>Bacteria</taxon>
        <taxon>Pseudomonadati</taxon>
        <taxon>Pseudomonadota</taxon>
        <taxon>Alphaproteobacteria</taxon>
        <taxon>Rhodobacterales</taxon>
        <taxon>Roseobacteraceae</taxon>
    </lineage>
</organism>
<feature type="transmembrane region" description="Helical" evidence="1">
    <location>
        <begin position="59"/>
        <end position="76"/>
    </location>
</feature>
<keyword evidence="3" id="KW-1185">Reference proteome</keyword>
<dbReference type="InterPro" id="IPR046682">
    <property type="entry name" value="DUF6552"/>
</dbReference>
<proteinExistence type="predicted"/>
<dbReference type="RefSeq" id="WP_132861165.1">
    <property type="nucleotide sequence ID" value="NZ_SMGR01000003.1"/>
</dbReference>